<organism evidence="9 10">
    <name type="scientific">Saccharothrix saharensis</name>
    <dbReference type="NCBI Taxonomy" id="571190"/>
    <lineage>
        <taxon>Bacteria</taxon>
        <taxon>Bacillati</taxon>
        <taxon>Actinomycetota</taxon>
        <taxon>Actinomycetes</taxon>
        <taxon>Pseudonocardiales</taxon>
        <taxon>Pseudonocardiaceae</taxon>
        <taxon>Saccharothrix</taxon>
    </lineage>
</organism>
<feature type="transmembrane region" description="Helical" evidence="7">
    <location>
        <begin position="279"/>
        <end position="297"/>
    </location>
</feature>
<feature type="transmembrane region" description="Helical" evidence="7">
    <location>
        <begin position="99"/>
        <end position="119"/>
    </location>
</feature>
<evidence type="ECO:0000313" key="10">
    <source>
        <dbReference type="Proteomes" id="UP000316628"/>
    </source>
</evidence>
<feature type="transmembrane region" description="Helical" evidence="7">
    <location>
        <begin position="303"/>
        <end position="322"/>
    </location>
</feature>
<feature type="transmembrane region" description="Helical" evidence="7">
    <location>
        <begin position="12"/>
        <end position="36"/>
    </location>
</feature>
<keyword evidence="3" id="KW-1003">Cell membrane</keyword>
<accession>A0A543J4V7</accession>
<feature type="domain" description="Major facilitator superfamily (MFS) profile" evidence="8">
    <location>
        <begin position="168"/>
        <end position="413"/>
    </location>
</feature>
<keyword evidence="10" id="KW-1185">Reference proteome</keyword>
<dbReference type="Pfam" id="PF07690">
    <property type="entry name" value="MFS_1"/>
    <property type="match status" value="1"/>
</dbReference>
<comment type="subcellular location">
    <subcellularLocation>
        <location evidence="1">Cell membrane</location>
        <topology evidence="1">Multi-pass membrane protein</topology>
    </subcellularLocation>
</comment>
<keyword evidence="5 7" id="KW-1133">Transmembrane helix</keyword>
<comment type="caution">
    <text evidence="9">The sequence shown here is derived from an EMBL/GenBank/DDBJ whole genome shotgun (WGS) entry which is preliminary data.</text>
</comment>
<gene>
    <name evidence="9" type="ORF">FHX81_0115</name>
</gene>
<protein>
    <submittedName>
        <fullName evidence="9">Putative MFS family arabinose efflux permease</fullName>
    </submittedName>
</protein>
<evidence type="ECO:0000313" key="9">
    <source>
        <dbReference type="EMBL" id="TQM77870.1"/>
    </source>
</evidence>
<sequence length="413" mass="41461">MITALRVRDFRLLWAARTVSVFGTWLLVVAVPAHVFHLTGSLLASGAALAAEFLPLVALGPVAGVLADRWDRRRAMVAADVLRAAAVLLLLLARDPGDLWLVYLALVVESAGTVVFRPAAQAHTPVVVGTGTALSGANALNSLTDGVARLVGAPLGGASTALVGFPALVVADAVSYLVSAALLALMARRPGSDRRTGVGGGLAEGLAFLRSERTARTLLVVSTVFLAANASLSALVTPFGITALGGTGPVGLVMSGLGVGFLVGAPASRVLVDRLRTGAVLGGALAVTSVGFVLLFGSTSLTWALPAAVLIGLSGSAVLVVTQTTLQRVTPTAVLGRISAVMLTGEAAATFAGALAGPALAEITSMRTTAYAACALTLLAALYATSTPAVDAARGAAAAERVRTGSPEQPPAR</sequence>
<name>A0A543J4V7_9PSEU</name>
<dbReference type="InterPro" id="IPR020846">
    <property type="entry name" value="MFS_dom"/>
</dbReference>
<evidence type="ECO:0000256" key="1">
    <source>
        <dbReference type="ARBA" id="ARBA00004651"/>
    </source>
</evidence>
<evidence type="ECO:0000259" key="8">
    <source>
        <dbReference type="PROSITE" id="PS50850"/>
    </source>
</evidence>
<evidence type="ECO:0000256" key="2">
    <source>
        <dbReference type="ARBA" id="ARBA00022448"/>
    </source>
</evidence>
<reference evidence="9 10" key="1">
    <citation type="submission" date="2019-06" db="EMBL/GenBank/DDBJ databases">
        <title>Sequencing the genomes of 1000 actinobacteria strains.</title>
        <authorList>
            <person name="Klenk H.-P."/>
        </authorList>
    </citation>
    <scope>NUCLEOTIDE SEQUENCE [LARGE SCALE GENOMIC DNA]</scope>
    <source>
        <strain evidence="9 10">DSM 45456</strain>
    </source>
</reference>
<dbReference type="GO" id="GO:0005886">
    <property type="term" value="C:plasma membrane"/>
    <property type="evidence" value="ECO:0007669"/>
    <property type="project" value="UniProtKB-SubCell"/>
</dbReference>
<evidence type="ECO:0000256" key="6">
    <source>
        <dbReference type="ARBA" id="ARBA00023136"/>
    </source>
</evidence>
<evidence type="ECO:0000256" key="5">
    <source>
        <dbReference type="ARBA" id="ARBA00022989"/>
    </source>
</evidence>
<dbReference type="InterPro" id="IPR036259">
    <property type="entry name" value="MFS_trans_sf"/>
</dbReference>
<keyword evidence="6 7" id="KW-0472">Membrane</keyword>
<dbReference type="CDD" id="cd06173">
    <property type="entry name" value="MFS_MefA_like"/>
    <property type="match status" value="1"/>
</dbReference>
<dbReference type="InterPro" id="IPR011701">
    <property type="entry name" value="MFS"/>
</dbReference>
<keyword evidence="2" id="KW-0813">Transport</keyword>
<dbReference type="PANTHER" id="PTHR43266">
    <property type="entry name" value="MACROLIDE-EFFLUX PROTEIN"/>
    <property type="match status" value="1"/>
</dbReference>
<dbReference type="Gene3D" id="1.20.1250.20">
    <property type="entry name" value="MFS general substrate transporter like domains"/>
    <property type="match status" value="1"/>
</dbReference>
<feature type="transmembrane region" description="Helical" evidence="7">
    <location>
        <begin position="368"/>
        <end position="385"/>
    </location>
</feature>
<evidence type="ECO:0000256" key="7">
    <source>
        <dbReference type="SAM" id="Phobius"/>
    </source>
</evidence>
<evidence type="ECO:0000256" key="4">
    <source>
        <dbReference type="ARBA" id="ARBA00022692"/>
    </source>
</evidence>
<feature type="transmembrane region" description="Helical" evidence="7">
    <location>
        <begin position="218"/>
        <end position="244"/>
    </location>
</feature>
<feature type="transmembrane region" description="Helical" evidence="7">
    <location>
        <begin position="334"/>
        <end position="356"/>
    </location>
</feature>
<dbReference type="EMBL" id="VFPP01000001">
    <property type="protein sequence ID" value="TQM77870.1"/>
    <property type="molecule type" value="Genomic_DNA"/>
</dbReference>
<dbReference type="GO" id="GO:0022857">
    <property type="term" value="F:transmembrane transporter activity"/>
    <property type="evidence" value="ECO:0007669"/>
    <property type="project" value="InterPro"/>
</dbReference>
<dbReference type="SUPFAM" id="SSF103473">
    <property type="entry name" value="MFS general substrate transporter"/>
    <property type="match status" value="1"/>
</dbReference>
<dbReference type="Proteomes" id="UP000316628">
    <property type="component" value="Unassembled WGS sequence"/>
</dbReference>
<feature type="transmembrane region" description="Helical" evidence="7">
    <location>
        <begin position="42"/>
        <end position="63"/>
    </location>
</feature>
<feature type="transmembrane region" description="Helical" evidence="7">
    <location>
        <begin position="250"/>
        <end position="272"/>
    </location>
</feature>
<dbReference type="AlphaFoldDB" id="A0A543J4V7"/>
<evidence type="ECO:0000256" key="3">
    <source>
        <dbReference type="ARBA" id="ARBA00022475"/>
    </source>
</evidence>
<dbReference type="RefSeq" id="WP_170231868.1">
    <property type="nucleotide sequence ID" value="NZ_VFPP01000001.1"/>
</dbReference>
<keyword evidence="4 7" id="KW-0812">Transmembrane</keyword>
<dbReference type="PANTHER" id="PTHR43266:SF2">
    <property type="entry name" value="MAJOR FACILITATOR SUPERFAMILY (MFS) PROFILE DOMAIN-CONTAINING PROTEIN"/>
    <property type="match status" value="1"/>
</dbReference>
<proteinExistence type="predicted"/>
<dbReference type="PROSITE" id="PS50850">
    <property type="entry name" value="MFS"/>
    <property type="match status" value="1"/>
</dbReference>
<feature type="transmembrane region" description="Helical" evidence="7">
    <location>
        <begin position="163"/>
        <end position="185"/>
    </location>
</feature>